<feature type="binding site" evidence="6">
    <location>
        <position position="187"/>
    </location>
    <ligand>
        <name>3-dehydroquinate</name>
        <dbReference type="ChEBI" id="CHEBI:32364"/>
    </ligand>
</feature>
<reference evidence="7 8" key="1">
    <citation type="submission" date="2020-07" db="EMBL/GenBank/DDBJ databases">
        <title>MOT database genomes.</title>
        <authorList>
            <person name="Joseph S."/>
            <person name="Aduse-Opoku J."/>
            <person name="Hashim A."/>
            <person name="Wade W."/>
            <person name="Curtis M."/>
        </authorList>
    </citation>
    <scope>NUCLEOTIDE SEQUENCE [LARGE SCALE GENOMIC DNA]</scope>
    <source>
        <strain evidence="7 8">CCW311</strain>
    </source>
</reference>
<evidence type="ECO:0000313" key="8">
    <source>
        <dbReference type="Proteomes" id="UP000563349"/>
    </source>
</evidence>
<keyword evidence="5 6" id="KW-0704">Schiff base</keyword>
<evidence type="ECO:0000256" key="5">
    <source>
        <dbReference type="ARBA" id="ARBA00023270"/>
    </source>
</evidence>
<dbReference type="Gene3D" id="3.20.20.70">
    <property type="entry name" value="Aldolase class I"/>
    <property type="match status" value="1"/>
</dbReference>
<dbReference type="PANTHER" id="PTHR43699:SF1">
    <property type="entry name" value="3-DEHYDROQUINATE DEHYDRATASE"/>
    <property type="match status" value="1"/>
</dbReference>
<dbReference type="InterPro" id="IPR050146">
    <property type="entry name" value="Type-I_3-dehydroquinase"/>
</dbReference>
<comment type="subunit">
    <text evidence="6">Homodimer.</text>
</comment>
<protein>
    <recommendedName>
        <fullName evidence="6">3-dehydroquinate dehydratase</fullName>
        <shortName evidence="6">3-dehydroquinase</shortName>
        <ecNumber evidence="6">4.2.1.10</ecNumber>
    </recommendedName>
    <alternativeName>
        <fullName evidence="6">Type I DHQase</fullName>
    </alternativeName>
    <alternativeName>
        <fullName evidence="6">Type I dehydroquinase</fullName>
        <shortName evidence="6">DHQ1</shortName>
    </alternativeName>
</protein>
<name>A0A7Z0LD93_9STRE</name>
<sequence length="229" mass="26247">MKLVVPIMPTSLEDVQALDTDRFDSVDIIEWRADYSPKKEDIIALAPAIFEKFAGREIIFTLRTTRQGGKMELSGPEYVSILREIQALYQPEYIDFEFYAYREEFEQVLDFSNLVLTYHNHEETPDNLMEILSELTALNPRIVKVAVRPRHEQDVLDLMNYTRGFKTLNPEQDYVTISTGKLGLWTRLTGDLTGSAWTFAALETPSASGQLSLHKTRQILEAVHDVDSE</sequence>
<dbReference type="InterPro" id="IPR001381">
    <property type="entry name" value="DHquinase_I"/>
</dbReference>
<dbReference type="GO" id="GO:0008652">
    <property type="term" value="P:amino acid biosynthetic process"/>
    <property type="evidence" value="ECO:0007669"/>
    <property type="project" value="UniProtKB-KW"/>
</dbReference>
<dbReference type="SUPFAM" id="SSF51569">
    <property type="entry name" value="Aldolase"/>
    <property type="match status" value="1"/>
</dbReference>
<feature type="active site" description="Proton donor/acceptor" evidence="6">
    <location>
        <position position="119"/>
    </location>
</feature>
<dbReference type="AlphaFoldDB" id="A0A7Z0LD93"/>
<evidence type="ECO:0000256" key="4">
    <source>
        <dbReference type="ARBA" id="ARBA00023239"/>
    </source>
</evidence>
<dbReference type="GO" id="GO:0046279">
    <property type="term" value="P:3,4-dihydroxybenzoate biosynthetic process"/>
    <property type="evidence" value="ECO:0007669"/>
    <property type="project" value="TreeGrafter"/>
</dbReference>
<dbReference type="Pfam" id="PF01487">
    <property type="entry name" value="DHquinase_I"/>
    <property type="match status" value="1"/>
</dbReference>
<proteinExistence type="inferred from homology"/>
<comment type="function">
    <text evidence="6">Involved in the third step of the chorismate pathway, which leads to the biosynthesis of aromatic amino acids. Catalyzes the cis-dehydration of 3-dehydroquinate (DHQ) and introduces the first double bond of the aromatic ring to yield 3-dehydroshikimate.</text>
</comment>
<dbReference type="InterPro" id="IPR013785">
    <property type="entry name" value="Aldolase_TIM"/>
</dbReference>
<evidence type="ECO:0000256" key="6">
    <source>
        <dbReference type="HAMAP-Rule" id="MF_00214"/>
    </source>
</evidence>
<dbReference type="UniPathway" id="UPA00053">
    <property type="reaction ID" value="UER00086"/>
</dbReference>
<dbReference type="EMBL" id="JACBYG010000051">
    <property type="protein sequence ID" value="NYS49332.1"/>
    <property type="molecule type" value="Genomic_DNA"/>
</dbReference>
<evidence type="ECO:0000313" key="7">
    <source>
        <dbReference type="EMBL" id="NYS49332.1"/>
    </source>
</evidence>
<gene>
    <name evidence="6" type="primary">aroD</name>
    <name evidence="7" type="ORF">HZY93_05005</name>
</gene>
<keyword evidence="8" id="KW-1185">Reference proteome</keyword>
<feature type="binding site" evidence="6">
    <location>
        <position position="206"/>
    </location>
    <ligand>
        <name>3-dehydroquinate</name>
        <dbReference type="ChEBI" id="CHEBI:32364"/>
    </ligand>
</feature>
<comment type="similarity">
    <text evidence="6">Belongs to the type-I 3-dehydroquinase family.</text>
</comment>
<dbReference type="RefSeq" id="WP_179923923.1">
    <property type="nucleotide sequence ID" value="NZ_CP128228.1"/>
</dbReference>
<feature type="active site" description="Schiff-base intermediate with substrate" evidence="6">
    <location>
        <position position="144"/>
    </location>
</feature>
<comment type="caution">
    <text evidence="7">The sequence shown here is derived from an EMBL/GenBank/DDBJ whole genome shotgun (WGS) entry which is preliminary data.</text>
</comment>
<feature type="binding site" evidence="6">
    <location>
        <position position="63"/>
    </location>
    <ligand>
        <name>3-dehydroquinate</name>
        <dbReference type="ChEBI" id="CHEBI:32364"/>
    </ligand>
</feature>
<dbReference type="GO" id="GO:0009073">
    <property type="term" value="P:aromatic amino acid family biosynthetic process"/>
    <property type="evidence" value="ECO:0007669"/>
    <property type="project" value="UniProtKB-KW"/>
</dbReference>
<dbReference type="CDD" id="cd00502">
    <property type="entry name" value="DHQase_I"/>
    <property type="match status" value="1"/>
</dbReference>
<comment type="catalytic activity">
    <reaction evidence="1 6">
        <text>3-dehydroquinate = 3-dehydroshikimate + H2O</text>
        <dbReference type="Rhea" id="RHEA:21096"/>
        <dbReference type="ChEBI" id="CHEBI:15377"/>
        <dbReference type="ChEBI" id="CHEBI:16630"/>
        <dbReference type="ChEBI" id="CHEBI:32364"/>
        <dbReference type="EC" id="4.2.1.10"/>
    </reaction>
</comment>
<dbReference type="EC" id="4.2.1.10" evidence="6"/>
<dbReference type="HAMAP" id="MF_00214">
    <property type="entry name" value="AroD"/>
    <property type="match status" value="1"/>
</dbReference>
<keyword evidence="2 6" id="KW-0028">Amino-acid biosynthesis</keyword>
<dbReference type="GO" id="GO:0009423">
    <property type="term" value="P:chorismate biosynthetic process"/>
    <property type="evidence" value="ECO:0007669"/>
    <property type="project" value="UniProtKB-UniRule"/>
</dbReference>
<dbReference type="Proteomes" id="UP000563349">
    <property type="component" value="Unassembled WGS sequence"/>
</dbReference>
<accession>A0A7Z0LD93</accession>
<comment type="pathway">
    <text evidence="6">Metabolic intermediate biosynthesis; chorismate biosynthesis; chorismate from D-erythrose 4-phosphate and phosphoenolpyruvate: step 3/7.</text>
</comment>
<evidence type="ECO:0000256" key="3">
    <source>
        <dbReference type="ARBA" id="ARBA00023141"/>
    </source>
</evidence>
<evidence type="ECO:0000256" key="1">
    <source>
        <dbReference type="ARBA" id="ARBA00001864"/>
    </source>
</evidence>
<comment type="caution">
    <text evidence="6">Lacks conserved residue(s) required for the propagation of feature annotation.</text>
</comment>
<feature type="binding site" evidence="6">
    <location>
        <begin position="30"/>
        <end position="32"/>
    </location>
    <ligand>
        <name>3-dehydroquinate</name>
        <dbReference type="ChEBI" id="CHEBI:32364"/>
    </ligand>
</feature>
<dbReference type="PANTHER" id="PTHR43699">
    <property type="entry name" value="3-DEHYDROQUINATE DEHYDRATASE"/>
    <property type="match status" value="1"/>
</dbReference>
<evidence type="ECO:0000256" key="2">
    <source>
        <dbReference type="ARBA" id="ARBA00022605"/>
    </source>
</evidence>
<dbReference type="GO" id="GO:0003855">
    <property type="term" value="F:3-dehydroquinate dehydratase activity"/>
    <property type="evidence" value="ECO:0007669"/>
    <property type="project" value="UniProtKB-UniRule"/>
</dbReference>
<keyword evidence="4 6" id="KW-0456">Lyase</keyword>
<keyword evidence="3 6" id="KW-0057">Aromatic amino acid biosynthesis</keyword>
<feature type="binding site" evidence="6">
    <location>
        <position position="210"/>
    </location>
    <ligand>
        <name>3-dehydroquinate</name>
        <dbReference type="ChEBI" id="CHEBI:32364"/>
    </ligand>
</feature>
<organism evidence="7 8">
    <name type="scientific">Streptococcus danieliae</name>
    <dbReference type="NCBI Taxonomy" id="747656"/>
    <lineage>
        <taxon>Bacteria</taxon>
        <taxon>Bacillati</taxon>
        <taxon>Bacillota</taxon>
        <taxon>Bacilli</taxon>
        <taxon>Lactobacillales</taxon>
        <taxon>Streptococcaceae</taxon>
        <taxon>Streptococcus</taxon>
    </lineage>
</organism>